<evidence type="ECO:0000313" key="5">
    <source>
        <dbReference type="Proteomes" id="UP000297248"/>
    </source>
</evidence>
<evidence type="ECO:0000313" key="3">
    <source>
        <dbReference type="EMBL" id="MBB3971138.1"/>
    </source>
</evidence>
<name>A0A4Y8A818_9SPHI</name>
<dbReference type="Proteomes" id="UP000583101">
    <property type="component" value="Unassembled WGS sequence"/>
</dbReference>
<dbReference type="AlphaFoldDB" id="A0A4Y8A818"/>
<reference evidence="4" key="2">
    <citation type="submission" date="2019-03" db="EMBL/GenBank/DDBJ databases">
        <authorList>
            <person name="Yan Y.-Q."/>
            <person name="Du Z.-J."/>
        </authorList>
    </citation>
    <scope>NUCLEOTIDE SEQUENCE</scope>
    <source>
        <strain evidence="4">PP-F2FG21</strain>
    </source>
</reference>
<dbReference type="Gene3D" id="3.90.226.10">
    <property type="entry name" value="2-enoyl-CoA Hydratase, Chain A, domain 1"/>
    <property type="match status" value="1"/>
</dbReference>
<dbReference type="PANTHER" id="PTHR11941">
    <property type="entry name" value="ENOYL-COA HYDRATASE-RELATED"/>
    <property type="match status" value="1"/>
</dbReference>
<keyword evidence="6" id="KW-1185">Reference proteome</keyword>
<dbReference type="InterPro" id="IPR001753">
    <property type="entry name" value="Enoyl-CoA_hydra/iso"/>
</dbReference>
<reference evidence="4 5" key="1">
    <citation type="journal article" date="2016" name="Int. J. Syst. Evol. Microbiol.">
        <title>Proposal of Mucilaginibacter phyllosphaerae sp. nov. isolated from the phyllosphere of Galium album.</title>
        <authorList>
            <person name="Aydogan E.L."/>
            <person name="Busse H.J."/>
            <person name="Moser G."/>
            <person name="Muller C."/>
            <person name="Kampfer P."/>
            <person name="Glaeser S.P."/>
        </authorList>
    </citation>
    <scope>NUCLEOTIDE SEQUENCE [LARGE SCALE GENOMIC DNA]</scope>
    <source>
        <strain evidence="4 5">PP-F2FG21</strain>
    </source>
</reference>
<dbReference type="Proteomes" id="UP000297248">
    <property type="component" value="Unassembled WGS sequence"/>
</dbReference>
<dbReference type="PROSITE" id="PS00166">
    <property type="entry name" value="ENOYL_COA_HYDRATASE"/>
    <property type="match status" value="1"/>
</dbReference>
<accession>A0A4Y8A818</accession>
<dbReference type="InterPro" id="IPR018376">
    <property type="entry name" value="Enoyl-CoA_hyd/isom_CS"/>
</dbReference>
<dbReference type="EMBL" id="JACIEG010000008">
    <property type="protein sequence ID" value="MBB3971138.1"/>
    <property type="molecule type" value="Genomic_DNA"/>
</dbReference>
<dbReference type="CDD" id="cd06558">
    <property type="entry name" value="crotonase-like"/>
    <property type="match status" value="1"/>
</dbReference>
<reference evidence="3 6" key="3">
    <citation type="submission" date="2020-08" db="EMBL/GenBank/DDBJ databases">
        <title>Genomic Encyclopedia of Type Strains, Phase IV (KMG-IV): sequencing the most valuable type-strain genomes for metagenomic binning, comparative biology and taxonomic classification.</title>
        <authorList>
            <person name="Goeker M."/>
        </authorList>
    </citation>
    <scope>NUCLEOTIDE SEQUENCE [LARGE SCALE GENOMIC DNA]</scope>
    <source>
        <strain evidence="3 6">DSM 100995</strain>
    </source>
</reference>
<comment type="similarity">
    <text evidence="1 2">Belongs to the enoyl-CoA hydratase/isomerase family.</text>
</comment>
<dbReference type="GO" id="GO:0006635">
    <property type="term" value="P:fatty acid beta-oxidation"/>
    <property type="evidence" value="ECO:0007669"/>
    <property type="project" value="TreeGrafter"/>
</dbReference>
<dbReference type="GO" id="GO:0016853">
    <property type="term" value="F:isomerase activity"/>
    <property type="evidence" value="ECO:0007669"/>
    <property type="project" value="UniProtKB-KW"/>
</dbReference>
<dbReference type="RefSeq" id="WP_134338091.1">
    <property type="nucleotide sequence ID" value="NZ_BMCZ01000008.1"/>
</dbReference>
<proteinExistence type="inferred from homology"/>
<dbReference type="Pfam" id="PF00378">
    <property type="entry name" value="ECH_1"/>
    <property type="match status" value="1"/>
</dbReference>
<evidence type="ECO:0000256" key="1">
    <source>
        <dbReference type="ARBA" id="ARBA00005254"/>
    </source>
</evidence>
<organism evidence="4 5">
    <name type="scientific">Mucilaginibacter phyllosphaerae</name>
    <dbReference type="NCBI Taxonomy" id="1812349"/>
    <lineage>
        <taxon>Bacteria</taxon>
        <taxon>Pseudomonadati</taxon>
        <taxon>Bacteroidota</taxon>
        <taxon>Sphingobacteriia</taxon>
        <taxon>Sphingobacteriales</taxon>
        <taxon>Sphingobacteriaceae</taxon>
        <taxon>Mucilaginibacter</taxon>
    </lineage>
</organism>
<sequence length="256" mass="28555">MNTLQLAVNNKLATITLNRGRANAINIEMITELIAAAQQMEADDAIEGLIITGKEGFFSAGIDLMEVFAYNEQESSHFWTLFLQMQAVLANFKKPLVAAITGHSPAGGCIIALTCDYRVMAQGRYIIGLNEIPVGIVVPDAVFHLYSFWLGKRKAYQYLLEGKLLNVEEALQNGLIDEIAEPANVLAAAEQKVRMYMQLNQAAWQQSKLNFRSDLLAQLKNENSQALEKMQQQWWAPATRATLQKAIDKLNNPVKQ</sequence>
<dbReference type="EMBL" id="SNQG01000008">
    <property type="protein sequence ID" value="TEW63867.1"/>
    <property type="molecule type" value="Genomic_DNA"/>
</dbReference>
<dbReference type="OrthoDB" id="9807606at2"/>
<comment type="caution">
    <text evidence="4">The sequence shown here is derived from an EMBL/GenBank/DDBJ whole genome shotgun (WGS) entry which is preliminary data.</text>
</comment>
<dbReference type="PANTHER" id="PTHR11941:SF45">
    <property type="entry name" value="ENOYL-COA DELTA ISOMERASE 1, MITOCHONDRIAL"/>
    <property type="match status" value="1"/>
</dbReference>
<keyword evidence="4" id="KW-0413">Isomerase</keyword>
<evidence type="ECO:0000313" key="6">
    <source>
        <dbReference type="Proteomes" id="UP000583101"/>
    </source>
</evidence>
<evidence type="ECO:0000313" key="4">
    <source>
        <dbReference type="EMBL" id="TEW63867.1"/>
    </source>
</evidence>
<evidence type="ECO:0000256" key="2">
    <source>
        <dbReference type="RuleBase" id="RU003707"/>
    </source>
</evidence>
<gene>
    <name evidence="4" type="ORF">E2R65_19090</name>
    <name evidence="3" type="ORF">GGR35_003765</name>
</gene>
<dbReference type="SUPFAM" id="SSF52096">
    <property type="entry name" value="ClpP/crotonase"/>
    <property type="match status" value="1"/>
</dbReference>
<dbReference type="InterPro" id="IPR029045">
    <property type="entry name" value="ClpP/crotonase-like_dom_sf"/>
</dbReference>
<protein>
    <submittedName>
        <fullName evidence="3">Enoyl-CoA hydratase/carnithine racemase</fullName>
    </submittedName>
    <submittedName>
        <fullName evidence="4">Enoyl-CoA hydratase/isomerase family protein</fullName>
    </submittedName>
</protein>